<gene>
    <name evidence="1" type="ORF">B0T17DRAFT_486756</name>
</gene>
<accession>A0AA39X6N6</accession>
<sequence length="224" mass="25252">MASIEFSLEDATRSLLEDGFFAMEDANIGELVSEMERRGFPYSSEYGLDFCNDHVLGDPRIRTVLESVFERCTLGHWLRYEQYPGHIVCLRRPGPKAGRRVLTVHLWARGSLVEYYRGSHLHELPVEKEKKSLYRIHEAALDQAGCPAVEKTFTVGGLAILDARLGYEIKKGYTITFMFATDDVLAGWTKMILPYSQELANKVAAMESTKIGVNFAFDTGNTSK</sequence>
<evidence type="ECO:0000313" key="1">
    <source>
        <dbReference type="EMBL" id="KAK0628276.1"/>
    </source>
</evidence>
<dbReference type="EMBL" id="JAULSR010000002">
    <property type="protein sequence ID" value="KAK0628276.1"/>
    <property type="molecule type" value="Genomic_DNA"/>
</dbReference>
<evidence type="ECO:0000313" key="2">
    <source>
        <dbReference type="Proteomes" id="UP001174934"/>
    </source>
</evidence>
<organism evidence="1 2">
    <name type="scientific">Bombardia bombarda</name>
    <dbReference type="NCBI Taxonomy" id="252184"/>
    <lineage>
        <taxon>Eukaryota</taxon>
        <taxon>Fungi</taxon>
        <taxon>Dikarya</taxon>
        <taxon>Ascomycota</taxon>
        <taxon>Pezizomycotina</taxon>
        <taxon>Sordariomycetes</taxon>
        <taxon>Sordariomycetidae</taxon>
        <taxon>Sordariales</taxon>
        <taxon>Lasiosphaeriaceae</taxon>
        <taxon>Bombardia</taxon>
    </lineage>
</organism>
<proteinExistence type="predicted"/>
<dbReference type="AlphaFoldDB" id="A0AA39X6N6"/>
<name>A0AA39X6N6_9PEZI</name>
<protein>
    <submittedName>
        <fullName evidence="1">Uncharacterized protein</fullName>
    </submittedName>
</protein>
<comment type="caution">
    <text evidence="1">The sequence shown here is derived from an EMBL/GenBank/DDBJ whole genome shotgun (WGS) entry which is preliminary data.</text>
</comment>
<keyword evidence="2" id="KW-1185">Reference proteome</keyword>
<dbReference type="Proteomes" id="UP001174934">
    <property type="component" value="Unassembled WGS sequence"/>
</dbReference>
<reference evidence="1" key="1">
    <citation type="submission" date="2023-06" db="EMBL/GenBank/DDBJ databases">
        <title>Genome-scale phylogeny and comparative genomics of the fungal order Sordariales.</title>
        <authorList>
            <consortium name="Lawrence Berkeley National Laboratory"/>
            <person name="Hensen N."/>
            <person name="Bonometti L."/>
            <person name="Westerberg I."/>
            <person name="Brannstrom I.O."/>
            <person name="Guillou S."/>
            <person name="Cros-Aarteil S."/>
            <person name="Calhoun S."/>
            <person name="Haridas S."/>
            <person name="Kuo A."/>
            <person name="Mondo S."/>
            <person name="Pangilinan J."/>
            <person name="Riley R."/>
            <person name="LaButti K."/>
            <person name="Andreopoulos B."/>
            <person name="Lipzen A."/>
            <person name="Chen C."/>
            <person name="Yanf M."/>
            <person name="Daum C."/>
            <person name="Ng V."/>
            <person name="Clum A."/>
            <person name="Steindorff A."/>
            <person name="Ohm R."/>
            <person name="Martin F."/>
            <person name="Silar P."/>
            <person name="Natvig D."/>
            <person name="Lalanne C."/>
            <person name="Gautier V."/>
            <person name="Ament-velasquez S.L."/>
            <person name="Kruys A."/>
            <person name="Hutchinson M.I."/>
            <person name="Powell A.J."/>
            <person name="Barry K."/>
            <person name="Miller A.N."/>
            <person name="Grigoriev I.V."/>
            <person name="Debuchy R."/>
            <person name="Gladieux P."/>
            <person name="Thoren M.H."/>
            <person name="Johannesson H."/>
        </authorList>
    </citation>
    <scope>NUCLEOTIDE SEQUENCE</scope>
    <source>
        <strain evidence="1">SMH3391-2</strain>
    </source>
</reference>